<keyword evidence="5" id="KW-0804">Transcription</keyword>
<dbReference type="GO" id="GO:0006355">
    <property type="term" value="P:regulation of DNA-templated transcription"/>
    <property type="evidence" value="ECO:0007669"/>
    <property type="project" value="TreeGrafter"/>
</dbReference>
<evidence type="ECO:0000256" key="5">
    <source>
        <dbReference type="ARBA" id="ARBA00023163"/>
    </source>
</evidence>
<name>A0A6S7BGC4_9BURK</name>
<gene>
    <name evidence="8" type="primary">regX3</name>
    <name evidence="8" type="ORF">LMG28138_04313</name>
</gene>
<proteinExistence type="predicted"/>
<accession>A0A6S7BGC4</accession>
<dbReference type="PANTHER" id="PTHR48111:SF1">
    <property type="entry name" value="TWO-COMPONENT RESPONSE REGULATOR ORR33"/>
    <property type="match status" value="1"/>
</dbReference>
<dbReference type="Pfam" id="PF00072">
    <property type="entry name" value="Response_reg"/>
    <property type="match status" value="1"/>
</dbReference>
<evidence type="ECO:0000256" key="4">
    <source>
        <dbReference type="ARBA" id="ARBA00023125"/>
    </source>
</evidence>
<dbReference type="GO" id="GO:0032993">
    <property type="term" value="C:protein-DNA complex"/>
    <property type="evidence" value="ECO:0007669"/>
    <property type="project" value="TreeGrafter"/>
</dbReference>
<evidence type="ECO:0000256" key="1">
    <source>
        <dbReference type="ARBA" id="ARBA00022553"/>
    </source>
</evidence>
<dbReference type="SUPFAM" id="SSF52172">
    <property type="entry name" value="CheY-like"/>
    <property type="match status" value="1"/>
</dbReference>
<dbReference type="GO" id="GO:0005829">
    <property type="term" value="C:cytosol"/>
    <property type="evidence" value="ECO:0007669"/>
    <property type="project" value="TreeGrafter"/>
</dbReference>
<dbReference type="InterPro" id="IPR011006">
    <property type="entry name" value="CheY-like_superfamily"/>
</dbReference>
<dbReference type="InterPro" id="IPR039420">
    <property type="entry name" value="WalR-like"/>
</dbReference>
<feature type="domain" description="Response regulatory" evidence="7">
    <location>
        <begin position="8"/>
        <end position="121"/>
    </location>
</feature>
<dbReference type="EMBL" id="CADIKM010000027">
    <property type="protein sequence ID" value="CAB3797761.1"/>
    <property type="molecule type" value="Genomic_DNA"/>
</dbReference>
<keyword evidence="1 6" id="KW-0597">Phosphoprotein</keyword>
<dbReference type="SMART" id="SM00448">
    <property type="entry name" value="REC"/>
    <property type="match status" value="1"/>
</dbReference>
<dbReference type="CDD" id="cd00156">
    <property type="entry name" value="REC"/>
    <property type="match status" value="1"/>
</dbReference>
<sequence>MKSLPSGGIVLVEDDRDVRDALVTLLEKLGYEALAFGSAEFALRHAVFDDASCMVVDIHLPGMTGTEMVRQLRASRCLCPVVFITAHDDEHYRTESAELNAELLRKPFAASVLKNALHRALAARKDEP</sequence>
<keyword evidence="2" id="KW-0902">Two-component regulatory system</keyword>
<dbReference type="PANTHER" id="PTHR48111">
    <property type="entry name" value="REGULATOR OF RPOS"/>
    <property type="match status" value="1"/>
</dbReference>
<evidence type="ECO:0000256" key="3">
    <source>
        <dbReference type="ARBA" id="ARBA00023015"/>
    </source>
</evidence>
<evidence type="ECO:0000259" key="7">
    <source>
        <dbReference type="PROSITE" id="PS50110"/>
    </source>
</evidence>
<dbReference type="InterPro" id="IPR001789">
    <property type="entry name" value="Sig_transdc_resp-reg_receiver"/>
</dbReference>
<evidence type="ECO:0000256" key="6">
    <source>
        <dbReference type="PROSITE-ProRule" id="PRU00169"/>
    </source>
</evidence>
<evidence type="ECO:0000313" key="9">
    <source>
        <dbReference type="Proteomes" id="UP000494115"/>
    </source>
</evidence>
<evidence type="ECO:0000256" key="2">
    <source>
        <dbReference type="ARBA" id="ARBA00023012"/>
    </source>
</evidence>
<feature type="modified residue" description="4-aspartylphosphate" evidence="6">
    <location>
        <position position="57"/>
    </location>
</feature>
<dbReference type="PROSITE" id="PS50110">
    <property type="entry name" value="RESPONSE_REGULATORY"/>
    <property type="match status" value="1"/>
</dbReference>
<organism evidence="8 9">
    <name type="scientific">Pararobbsia alpina</name>
    <dbReference type="NCBI Taxonomy" id="621374"/>
    <lineage>
        <taxon>Bacteria</taxon>
        <taxon>Pseudomonadati</taxon>
        <taxon>Pseudomonadota</taxon>
        <taxon>Betaproteobacteria</taxon>
        <taxon>Burkholderiales</taxon>
        <taxon>Burkholderiaceae</taxon>
        <taxon>Pararobbsia</taxon>
    </lineage>
</organism>
<dbReference type="GO" id="GO:0000156">
    <property type="term" value="F:phosphorelay response regulator activity"/>
    <property type="evidence" value="ECO:0007669"/>
    <property type="project" value="TreeGrafter"/>
</dbReference>
<keyword evidence="4" id="KW-0238">DNA-binding</keyword>
<evidence type="ECO:0000313" key="8">
    <source>
        <dbReference type="EMBL" id="CAB3797761.1"/>
    </source>
</evidence>
<dbReference type="GO" id="GO:0000976">
    <property type="term" value="F:transcription cis-regulatory region binding"/>
    <property type="evidence" value="ECO:0007669"/>
    <property type="project" value="TreeGrafter"/>
</dbReference>
<reference evidence="8 9" key="1">
    <citation type="submission" date="2020-04" db="EMBL/GenBank/DDBJ databases">
        <authorList>
            <person name="De Canck E."/>
        </authorList>
    </citation>
    <scope>NUCLEOTIDE SEQUENCE [LARGE SCALE GENOMIC DNA]</scope>
    <source>
        <strain evidence="8 9">LMG 28138</strain>
    </source>
</reference>
<protein>
    <submittedName>
        <fullName evidence="8">Sensory transduction protein regX3</fullName>
    </submittedName>
</protein>
<dbReference type="Proteomes" id="UP000494115">
    <property type="component" value="Unassembled WGS sequence"/>
</dbReference>
<dbReference type="Gene3D" id="3.40.50.2300">
    <property type="match status" value="1"/>
</dbReference>
<keyword evidence="9" id="KW-1185">Reference proteome</keyword>
<keyword evidence="3" id="KW-0805">Transcription regulation</keyword>
<dbReference type="AlphaFoldDB" id="A0A6S7BGC4"/>